<keyword evidence="3" id="KW-1185">Reference proteome</keyword>
<dbReference type="InterPro" id="IPR004244">
    <property type="entry name" value="Transposase_22"/>
</dbReference>
<protein>
    <submittedName>
        <fullName evidence="2">Uncharacterized protein</fullName>
    </submittedName>
</protein>
<accession>A0AAV7TJM2</accession>
<dbReference type="Gene3D" id="1.20.5.340">
    <property type="match status" value="1"/>
</dbReference>
<evidence type="ECO:0000256" key="1">
    <source>
        <dbReference type="SAM" id="Coils"/>
    </source>
</evidence>
<organism evidence="2 3">
    <name type="scientific">Pleurodeles waltl</name>
    <name type="common">Iberian ribbed newt</name>
    <dbReference type="NCBI Taxonomy" id="8319"/>
    <lineage>
        <taxon>Eukaryota</taxon>
        <taxon>Metazoa</taxon>
        <taxon>Chordata</taxon>
        <taxon>Craniata</taxon>
        <taxon>Vertebrata</taxon>
        <taxon>Euteleostomi</taxon>
        <taxon>Amphibia</taxon>
        <taxon>Batrachia</taxon>
        <taxon>Caudata</taxon>
        <taxon>Salamandroidea</taxon>
        <taxon>Salamandridae</taxon>
        <taxon>Pleurodelinae</taxon>
        <taxon>Pleurodeles</taxon>
    </lineage>
</organism>
<dbReference type="Gene3D" id="3.30.70.1820">
    <property type="entry name" value="L1 transposable element, RRM domain"/>
    <property type="match status" value="1"/>
</dbReference>
<name>A0AAV7TJM2_PLEWA</name>
<evidence type="ECO:0000313" key="2">
    <source>
        <dbReference type="EMBL" id="KAJ1176808.1"/>
    </source>
</evidence>
<sequence length="159" mass="17839">MAKLPAASAVDGEPPGDLEPSLEAIMEAIRDVKSSLEPELDTVMLDVNFKRAEFHEMSEKVKSVESHIHLLQSTIKKLEDQVESLKKQHAQMAARLEDQEGRARRNNIWVVGVPVGAKGAAVDLFLEDLITNHLPLKRLSKFFSIEWTHRTPVPRQGLL</sequence>
<feature type="coiled-coil region" evidence="1">
    <location>
        <begin position="61"/>
        <end position="102"/>
    </location>
</feature>
<proteinExistence type="predicted"/>
<dbReference type="Proteomes" id="UP001066276">
    <property type="component" value="Chromosome 3_2"/>
</dbReference>
<dbReference type="PANTHER" id="PTHR11505">
    <property type="entry name" value="L1 TRANSPOSABLE ELEMENT-RELATED"/>
    <property type="match status" value="1"/>
</dbReference>
<comment type="caution">
    <text evidence="2">The sequence shown here is derived from an EMBL/GenBank/DDBJ whole genome shotgun (WGS) entry which is preliminary data.</text>
</comment>
<keyword evidence="1" id="KW-0175">Coiled coil</keyword>
<reference evidence="2" key="1">
    <citation type="journal article" date="2022" name="bioRxiv">
        <title>Sequencing and chromosome-scale assembly of the giantPleurodeles waltlgenome.</title>
        <authorList>
            <person name="Brown T."/>
            <person name="Elewa A."/>
            <person name="Iarovenko S."/>
            <person name="Subramanian E."/>
            <person name="Araus A.J."/>
            <person name="Petzold A."/>
            <person name="Susuki M."/>
            <person name="Suzuki K.-i.T."/>
            <person name="Hayashi T."/>
            <person name="Toyoda A."/>
            <person name="Oliveira C."/>
            <person name="Osipova E."/>
            <person name="Leigh N.D."/>
            <person name="Simon A."/>
            <person name="Yun M.H."/>
        </authorList>
    </citation>
    <scope>NUCLEOTIDE SEQUENCE</scope>
    <source>
        <strain evidence="2">20211129_DDA</strain>
        <tissue evidence="2">Liver</tissue>
    </source>
</reference>
<dbReference type="AlphaFoldDB" id="A0AAV7TJM2"/>
<evidence type="ECO:0000313" key="3">
    <source>
        <dbReference type="Proteomes" id="UP001066276"/>
    </source>
</evidence>
<gene>
    <name evidence="2" type="ORF">NDU88_002075</name>
</gene>
<dbReference type="EMBL" id="JANPWB010000006">
    <property type="protein sequence ID" value="KAJ1176808.1"/>
    <property type="molecule type" value="Genomic_DNA"/>
</dbReference>